<gene>
    <name evidence="2" type="ORF">llap_7378</name>
</gene>
<dbReference type="AlphaFoldDB" id="A0A2I0U8B2"/>
<dbReference type="PANTHER" id="PTHR33332">
    <property type="entry name" value="REVERSE TRANSCRIPTASE DOMAIN-CONTAINING PROTEIN"/>
    <property type="match status" value="1"/>
</dbReference>
<keyword evidence="3" id="KW-1185">Reference proteome</keyword>
<dbReference type="OrthoDB" id="416454at2759"/>
<feature type="region of interest" description="Disordered" evidence="1">
    <location>
        <begin position="484"/>
        <end position="505"/>
    </location>
</feature>
<dbReference type="EMBL" id="KZ506006">
    <property type="protein sequence ID" value="PKU42310.1"/>
    <property type="molecule type" value="Genomic_DNA"/>
</dbReference>
<evidence type="ECO:0000256" key="1">
    <source>
        <dbReference type="SAM" id="MobiDB-lite"/>
    </source>
</evidence>
<reference evidence="3" key="2">
    <citation type="submission" date="2017-12" db="EMBL/GenBank/DDBJ databases">
        <title>Genome sequence of the Bar-tailed Godwit (Limosa lapponica baueri).</title>
        <authorList>
            <person name="Lima N.C.B."/>
            <person name="Parody-Merino A.M."/>
            <person name="Battley P.F."/>
            <person name="Fidler A.E."/>
            <person name="Prosdocimi F."/>
        </authorList>
    </citation>
    <scope>NUCLEOTIDE SEQUENCE [LARGE SCALE GENOMIC DNA]</scope>
</reference>
<evidence type="ECO:0000313" key="3">
    <source>
        <dbReference type="Proteomes" id="UP000233556"/>
    </source>
</evidence>
<name>A0A2I0U8B2_LIMLA</name>
<protein>
    <recommendedName>
        <fullName evidence="4">Rna-directed dna polymerase from mobile element jockey-like</fullName>
    </recommendedName>
</protein>
<dbReference type="Proteomes" id="UP000233556">
    <property type="component" value="Unassembled WGS sequence"/>
</dbReference>
<organism evidence="2 3">
    <name type="scientific">Limosa lapponica baueri</name>
    <dbReference type="NCBI Taxonomy" id="1758121"/>
    <lineage>
        <taxon>Eukaryota</taxon>
        <taxon>Metazoa</taxon>
        <taxon>Chordata</taxon>
        <taxon>Craniata</taxon>
        <taxon>Vertebrata</taxon>
        <taxon>Euteleostomi</taxon>
        <taxon>Archelosauria</taxon>
        <taxon>Archosauria</taxon>
        <taxon>Dinosauria</taxon>
        <taxon>Saurischia</taxon>
        <taxon>Theropoda</taxon>
        <taxon>Coelurosauria</taxon>
        <taxon>Aves</taxon>
        <taxon>Neognathae</taxon>
        <taxon>Neoaves</taxon>
        <taxon>Charadriiformes</taxon>
        <taxon>Scolopacidae</taxon>
        <taxon>Limosa</taxon>
    </lineage>
</organism>
<reference evidence="3" key="1">
    <citation type="submission" date="2017-11" db="EMBL/GenBank/DDBJ databases">
        <authorList>
            <person name="Lima N.C."/>
            <person name="Parody-Merino A.M."/>
            <person name="Battley P.F."/>
            <person name="Fidler A.E."/>
            <person name="Prosdocimi F."/>
        </authorList>
    </citation>
    <scope>NUCLEOTIDE SEQUENCE [LARGE SCALE GENOMIC DNA]</scope>
</reference>
<evidence type="ECO:0008006" key="4">
    <source>
        <dbReference type="Google" id="ProtNLM"/>
    </source>
</evidence>
<proteinExistence type="predicted"/>
<evidence type="ECO:0000313" key="2">
    <source>
        <dbReference type="EMBL" id="PKU42310.1"/>
    </source>
</evidence>
<accession>A0A2I0U8B2</accession>
<sequence>MILKQKEVGKSKLEYIQNSAGQRTKTTLNIWEKTQELIMTIRDYKKRKCIGDKVDKVLPVQKNSPEGAIGIKLNNPRSLSLSSEERCSIPLIIFVALPRNLFQQVHVLSMLRTPELDTVLQIGNWLNGLAQRVVTSGTKSSWRPQESILGVVLFNISINDLDDGTECTINKFTDDVKLGGVTDKPESRVVIQRSLDRLEKWANGNLIKFNKLEVLHMRKNKPIHQYMVGATQLKSSLAEKHLRVLVNTKLNMSQQCALVTKKDNGVLGCIKQSISSRLREVILPLCSTLVRPRLEHWVQFWAPQYKRDVDVLERIQQRPTKMIKEINQLSCGERLKELALFSLEKRRFRGNLIRIRKYLKGMCKDDRARLFSVVPSDRTKGNGHKLKSRRFPLNVRKHFNFFTAQASPQELQTLEETEKVWMKEDVPLVEEDQVREQLSKLHTQKSMGPDGMHPQMLRELLEVIAGPLSIIFERSWRTEEPTTLSFGKKIGSPGKVNPDHDHLKD</sequence>